<comment type="caution">
    <text evidence="3">The sequence shown here is derived from an EMBL/GenBank/DDBJ whole genome shotgun (WGS) entry which is preliminary data.</text>
</comment>
<sequence length="115" mass="13265">MEDSLAQHGAIPLIGKDKQRLYQPWCLSVIIKVFGNIISYAYLKNKLIDPWKLSKPQILIDLGCDYHISKFNQVQSMSKVLHEGPWFIAGHFLSFKRSEPNFVPHQSTMTYTTIL</sequence>
<evidence type="ECO:0000313" key="4">
    <source>
        <dbReference type="Proteomes" id="UP001311915"/>
    </source>
</evidence>
<accession>A0AAV9M0K8</accession>
<dbReference type="EMBL" id="JAWPEI010000003">
    <property type="protein sequence ID" value="KAK4731416.1"/>
    <property type="molecule type" value="Genomic_DNA"/>
</dbReference>
<dbReference type="AlphaFoldDB" id="A0AAV9M0K8"/>
<dbReference type="PANTHER" id="PTHR31286">
    <property type="entry name" value="GLYCINE-RICH CELL WALL STRUCTURAL PROTEIN 1.8-LIKE"/>
    <property type="match status" value="1"/>
</dbReference>
<feature type="domain" description="DUF4283" evidence="2">
    <location>
        <begin position="25"/>
        <end position="105"/>
    </location>
</feature>
<evidence type="ECO:0000259" key="2">
    <source>
        <dbReference type="Pfam" id="PF14111"/>
    </source>
</evidence>
<name>A0AAV9M0K8_9SOLN</name>
<dbReference type="Pfam" id="PF14111">
    <property type="entry name" value="DUF4283"/>
    <property type="match status" value="1"/>
</dbReference>
<keyword evidence="4" id="KW-1185">Reference proteome</keyword>
<organism evidence="3 4">
    <name type="scientific">Solanum pinnatisectum</name>
    <name type="common">tansyleaf nightshade</name>
    <dbReference type="NCBI Taxonomy" id="50273"/>
    <lineage>
        <taxon>Eukaryota</taxon>
        <taxon>Viridiplantae</taxon>
        <taxon>Streptophyta</taxon>
        <taxon>Embryophyta</taxon>
        <taxon>Tracheophyta</taxon>
        <taxon>Spermatophyta</taxon>
        <taxon>Magnoliopsida</taxon>
        <taxon>eudicotyledons</taxon>
        <taxon>Gunneridae</taxon>
        <taxon>Pentapetalae</taxon>
        <taxon>asterids</taxon>
        <taxon>lamiids</taxon>
        <taxon>Solanales</taxon>
        <taxon>Solanaceae</taxon>
        <taxon>Solanoideae</taxon>
        <taxon>Solaneae</taxon>
        <taxon>Solanum</taxon>
    </lineage>
</organism>
<dbReference type="PANTHER" id="PTHR31286:SF99">
    <property type="entry name" value="DUF4283 DOMAIN-CONTAINING PROTEIN"/>
    <property type="match status" value="1"/>
</dbReference>
<dbReference type="InterPro" id="IPR025558">
    <property type="entry name" value="DUF4283"/>
</dbReference>
<evidence type="ECO:0000256" key="1">
    <source>
        <dbReference type="SAM" id="Phobius"/>
    </source>
</evidence>
<keyword evidence="1" id="KW-0472">Membrane</keyword>
<reference evidence="3 4" key="1">
    <citation type="submission" date="2023-10" db="EMBL/GenBank/DDBJ databases">
        <title>Genome-Wide Identification Analysis in wild type Solanum Pinnatisectum Reveals Some Genes Defensing Phytophthora Infestans.</title>
        <authorList>
            <person name="Sun C."/>
        </authorList>
    </citation>
    <scope>NUCLEOTIDE SEQUENCE [LARGE SCALE GENOMIC DNA]</scope>
    <source>
        <strain evidence="3">LQN</strain>
        <tissue evidence="3">Leaf</tissue>
    </source>
</reference>
<keyword evidence="1" id="KW-0812">Transmembrane</keyword>
<gene>
    <name evidence="3" type="ORF">R3W88_024404</name>
</gene>
<evidence type="ECO:0000313" key="3">
    <source>
        <dbReference type="EMBL" id="KAK4731416.1"/>
    </source>
</evidence>
<dbReference type="Proteomes" id="UP001311915">
    <property type="component" value="Unassembled WGS sequence"/>
</dbReference>
<proteinExistence type="predicted"/>
<keyword evidence="1" id="KW-1133">Transmembrane helix</keyword>
<protein>
    <recommendedName>
        <fullName evidence="2">DUF4283 domain-containing protein</fullName>
    </recommendedName>
</protein>
<feature type="transmembrane region" description="Helical" evidence="1">
    <location>
        <begin position="22"/>
        <end position="43"/>
    </location>
</feature>
<dbReference type="InterPro" id="IPR040256">
    <property type="entry name" value="At4g02000-like"/>
</dbReference>